<gene>
    <name evidence="2" type="ORF">F0U60_39745</name>
</gene>
<name>A0ABY9X2D8_9BACT</name>
<sequence>MGNTHMQRGAGVLGTTALLFLLPLATYWRTIFHRYGLRDDYAILREAQEEPGKILRVCAAHGRPLYGWLLELSARVAGEIDGLCWQRLAGVVCLGLLSAVVFLILGQLGWHLPQAALLSATLSMLPSAQVIASWAICWPQAPASLMGPLAFALSEGATRHSSGLLRWSRWLLAVLVMAAATLTYQPSGLFYAVLVAAALAVRHHDTVKDTLRWLVRHLCVMAAGLGSAFVFMKILFAAGVFRASPRITFELHWLDKAVWAVTEVLPNSLALLVIEDVRDASARGFWVMVVLTLVIVTAGILIEGRRTGSPGRWRWILGLVALSAVAYGISFLAKERWPTYRTLYALTGVWTVFFAASLVNIGSCWPARGQKVATALLACFAVTSVLLAYQQSFELFAVPQSRELARMEARLRQIEPEERPRIFVVTARQTDSSAPRRYLDEFGSISVDAEWVAKEMLKQLMKERFPEVRDVSGLYRFAAGPRAPEPKNYDVLIDMRESPPAYVTATPLKPPTAKGGRAQ</sequence>
<feature type="transmembrane region" description="Helical" evidence="1">
    <location>
        <begin position="313"/>
        <end position="332"/>
    </location>
</feature>
<feature type="transmembrane region" description="Helical" evidence="1">
    <location>
        <begin position="170"/>
        <end position="201"/>
    </location>
</feature>
<proteinExistence type="predicted"/>
<evidence type="ECO:0000256" key="1">
    <source>
        <dbReference type="SAM" id="Phobius"/>
    </source>
</evidence>
<protein>
    <submittedName>
        <fullName evidence="2">Uncharacterized protein</fullName>
    </submittedName>
</protein>
<feature type="transmembrane region" description="Helical" evidence="1">
    <location>
        <begin position="6"/>
        <end position="28"/>
    </location>
</feature>
<organism evidence="2 3">
    <name type="scientific">Archangium minus</name>
    <dbReference type="NCBI Taxonomy" id="83450"/>
    <lineage>
        <taxon>Bacteria</taxon>
        <taxon>Pseudomonadati</taxon>
        <taxon>Myxococcota</taxon>
        <taxon>Myxococcia</taxon>
        <taxon>Myxococcales</taxon>
        <taxon>Cystobacterineae</taxon>
        <taxon>Archangiaceae</taxon>
        <taxon>Archangium</taxon>
    </lineage>
</organism>
<evidence type="ECO:0000313" key="3">
    <source>
        <dbReference type="Proteomes" id="UP001611383"/>
    </source>
</evidence>
<keyword evidence="1" id="KW-0812">Transmembrane</keyword>
<keyword evidence="1" id="KW-1133">Transmembrane helix</keyword>
<feature type="transmembrane region" description="Helical" evidence="1">
    <location>
        <begin position="372"/>
        <end position="389"/>
    </location>
</feature>
<accession>A0ABY9X2D8</accession>
<evidence type="ECO:0000313" key="2">
    <source>
        <dbReference type="EMBL" id="WNG49579.1"/>
    </source>
</evidence>
<reference evidence="2 3" key="1">
    <citation type="submission" date="2019-08" db="EMBL/GenBank/DDBJ databases">
        <title>Archangium and Cystobacter genomes.</title>
        <authorList>
            <person name="Chen I.-C.K."/>
            <person name="Wielgoss S."/>
        </authorList>
    </citation>
    <scope>NUCLEOTIDE SEQUENCE [LARGE SCALE GENOMIC DNA]</scope>
    <source>
        <strain evidence="2 3">Cbm 6</strain>
    </source>
</reference>
<dbReference type="Proteomes" id="UP001611383">
    <property type="component" value="Chromosome"/>
</dbReference>
<keyword evidence="3" id="KW-1185">Reference proteome</keyword>
<dbReference type="RefSeq" id="WP_395807636.1">
    <property type="nucleotide sequence ID" value="NZ_CP043494.1"/>
</dbReference>
<keyword evidence="1" id="KW-0472">Membrane</keyword>
<feature type="transmembrane region" description="Helical" evidence="1">
    <location>
        <begin position="280"/>
        <end position="301"/>
    </location>
</feature>
<feature type="transmembrane region" description="Helical" evidence="1">
    <location>
        <begin position="257"/>
        <end position="274"/>
    </location>
</feature>
<feature type="transmembrane region" description="Helical" evidence="1">
    <location>
        <begin position="88"/>
        <end position="110"/>
    </location>
</feature>
<feature type="transmembrane region" description="Helical" evidence="1">
    <location>
        <begin position="344"/>
        <end position="365"/>
    </location>
</feature>
<feature type="transmembrane region" description="Helical" evidence="1">
    <location>
        <begin position="213"/>
        <end position="236"/>
    </location>
</feature>
<dbReference type="EMBL" id="CP043494">
    <property type="protein sequence ID" value="WNG49579.1"/>
    <property type="molecule type" value="Genomic_DNA"/>
</dbReference>